<evidence type="ECO:0000313" key="3">
    <source>
        <dbReference type="EMBL" id="QFU98434.1"/>
    </source>
</evidence>
<proteinExistence type="inferred from homology"/>
<dbReference type="Gene3D" id="3.30.530.20">
    <property type="match status" value="1"/>
</dbReference>
<name>A0A5P9QAI0_9MICO</name>
<feature type="domain" description="Activator of Hsp90 ATPase homologue 1/2-like C-terminal" evidence="2">
    <location>
        <begin position="37"/>
        <end position="163"/>
    </location>
</feature>
<dbReference type="Proteomes" id="UP000326702">
    <property type="component" value="Chromosome"/>
</dbReference>
<gene>
    <name evidence="3" type="ORF">KDY119_01950</name>
</gene>
<keyword evidence="3" id="KW-0808">Transferase</keyword>
<evidence type="ECO:0000313" key="4">
    <source>
        <dbReference type="Proteomes" id="UP000326702"/>
    </source>
</evidence>
<evidence type="ECO:0000256" key="1">
    <source>
        <dbReference type="ARBA" id="ARBA00006817"/>
    </source>
</evidence>
<reference evidence="3 4" key="1">
    <citation type="submission" date="2019-10" db="EMBL/GenBank/DDBJ databases">
        <title>Genome sequence of Luteimicrobium xylanilyticum HY-24.</title>
        <authorList>
            <person name="Kim D.Y."/>
            <person name="Park H.-Y."/>
        </authorList>
    </citation>
    <scope>NUCLEOTIDE SEQUENCE [LARGE SCALE GENOMIC DNA]</scope>
    <source>
        <strain evidence="3 4">HY-24</strain>
    </source>
</reference>
<dbReference type="KEGG" id="lxl:KDY119_01950"/>
<keyword evidence="4" id="KW-1185">Reference proteome</keyword>
<dbReference type="EMBL" id="CP045529">
    <property type="protein sequence ID" value="QFU98434.1"/>
    <property type="molecule type" value="Genomic_DNA"/>
</dbReference>
<dbReference type="Pfam" id="PF08327">
    <property type="entry name" value="AHSA1"/>
    <property type="match status" value="1"/>
</dbReference>
<dbReference type="GO" id="GO:0004364">
    <property type="term" value="F:glutathione transferase activity"/>
    <property type="evidence" value="ECO:0007669"/>
    <property type="project" value="UniProtKB-EC"/>
</dbReference>
<dbReference type="CDD" id="cd07814">
    <property type="entry name" value="SRPBCC_CalC_Aha1-like"/>
    <property type="match status" value="1"/>
</dbReference>
<sequence length="167" mass="18560">MRHDAVGTAPYDACMTDLPQPSEASVSSVEIEHRFEAPLAVVWRAWTDPERVSRWWGSDPDGVVTSAELDVRVGGRFEISFRDPSGDAHTSRGEYLRVEEPDVLDFTWSWESEPGAVSRVTVELVGDGDATVMRFVHGELVGVSSHDYAPGWRRTFGKLDAVLADQR</sequence>
<organism evidence="3 4">
    <name type="scientific">Luteimicrobium xylanilyticum</name>
    <dbReference type="NCBI Taxonomy" id="1133546"/>
    <lineage>
        <taxon>Bacteria</taxon>
        <taxon>Bacillati</taxon>
        <taxon>Actinomycetota</taxon>
        <taxon>Actinomycetes</taxon>
        <taxon>Micrococcales</taxon>
        <taxon>Luteimicrobium</taxon>
    </lineage>
</organism>
<comment type="similarity">
    <text evidence="1">Belongs to the AHA1 family.</text>
</comment>
<dbReference type="InterPro" id="IPR023393">
    <property type="entry name" value="START-like_dom_sf"/>
</dbReference>
<dbReference type="InterPro" id="IPR013538">
    <property type="entry name" value="ASHA1/2-like_C"/>
</dbReference>
<accession>A0A5P9QAI0</accession>
<dbReference type="EC" id="2.5.1.18" evidence="3"/>
<protein>
    <submittedName>
        <fullName evidence="3">Glutathione transferase</fullName>
        <ecNumber evidence="3">2.5.1.18</ecNumber>
    </submittedName>
</protein>
<evidence type="ECO:0000259" key="2">
    <source>
        <dbReference type="Pfam" id="PF08327"/>
    </source>
</evidence>
<dbReference type="AlphaFoldDB" id="A0A5P9QAI0"/>
<dbReference type="SUPFAM" id="SSF55961">
    <property type="entry name" value="Bet v1-like"/>
    <property type="match status" value="1"/>
</dbReference>